<name>A0A1B7P0Y6_9EURO</name>
<dbReference type="EMBL" id="LGUA01000270">
    <property type="protein sequence ID" value="OAX82678.1"/>
    <property type="molecule type" value="Genomic_DNA"/>
</dbReference>
<evidence type="ECO:0000313" key="3">
    <source>
        <dbReference type="Proteomes" id="UP000091918"/>
    </source>
</evidence>
<reference evidence="2 3" key="1">
    <citation type="submission" date="2015-07" db="EMBL/GenBank/DDBJ databases">
        <title>Emmonsia species relationships and genome sequence.</title>
        <authorList>
            <person name="Cuomo C.A."/>
            <person name="Schwartz I.S."/>
            <person name="Kenyon C."/>
            <person name="de Hoog G.S."/>
            <person name="Govender N.P."/>
            <person name="Botha A."/>
            <person name="Moreno L."/>
            <person name="de Vries M."/>
            <person name="Munoz J.F."/>
            <person name="Stielow J.B."/>
        </authorList>
    </citation>
    <scope>NUCLEOTIDE SEQUENCE [LARGE SCALE GENOMIC DNA]</scope>
    <source>
        <strain evidence="2 3">CBS 136260</strain>
    </source>
</reference>
<feature type="compositionally biased region" description="Basic and acidic residues" evidence="1">
    <location>
        <begin position="23"/>
        <end position="37"/>
    </location>
</feature>
<evidence type="ECO:0000256" key="1">
    <source>
        <dbReference type="SAM" id="MobiDB-lite"/>
    </source>
</evidence>
<organism evidence="2 3">
    <name type="scientific">Emergomyces africanus</name>
    <dbReference type="NCBI Taxonomy" id="1955775"/>
    <lineage>
        <taxon>Eukaryota</taxon>
        <taxon>Fungi</taxon>
        <taxon>Dikarya</taxon>
        <taxon>Ascomycota</taxon>
        <taxon>Pezizomycotina</taxon>
        <taxon>Eurotiomycetes</taxon>
        <taxon>Eurotiomycetidae</taxon>
        <taxon>Onygenales</taxon>
        <taxon>Ajellomycetaceae</taxon>
        <taxon>Emergomyces</taxon>
    </lineage>
</organism>
<keyword evidence="3" id="KW-1185">Reference proteome</keyword>
<feature type="region of interest" description="Disordered" evidence="1">
    <location>
        <begin position="1"/>
        <end position="60"/>
    </location>
</feature>
<feature type="compositionally biased region" description="Polar residues" evidence="1">
    <location>
        <begin position="175"/>
        <end position="198"/>
    </location>
</feature>
<protein>
    <submittedName>
        <fullName evidence="2">Uncharacterized protein</fullName>
    </submittedName>
</protein>
<dbReference type="Proteomes" id="UP000091918">
    <property type="component" value="Unassembled WGS sequence"/>
</dbReference>
<evidence type="ECO:0000313" key="2">
    <source>
        <dbReference type="EMBL" id="OAX82678.1"/>
    </source>
</evidence>
<comment type="caution">
    <text evidence="2">The sequence shown here is derived from an EMBL/GenBank/DDBJ whole genome shotgun (WGS) entry which is preliminary data.</text>
</comment>
<accession>A0A1B7P0Y6</accession>
<gene>
    <name evidence="2" type="ORF">ACJ72_02973</name>
</gene>
<dbReference type="OrthoDB" id="4184507at2759"/>
<sequence>MSDYSPDEVRGSSQLSWSDWDELPDRLDIEFPPEKFKLPSIGSPSTPHDGPFGPEGLRNGPVEGAQFLPKEQNNAMGLHVNESIPFAHGHMGPGTAETRALDGNPFGLTFAFHAGANNAQNAPGRGVDANLLDPQILGISTGSPQPRRSRRVPRSNVPHSIMSATRDDEIPAAGSFQSTATSSQQPHQGQTTTIQPASTLLPPAEISSQQPLRQLTQIINSHIPAQTERFLSSIEMLSVQIRGSMLLLHRQHALAFTIYCHVQSLEQTIRMRLWDEYLNNMRFHCINIRDGLVASLKAICWSFAEWMGVFKHELPCGVVLRANDALRQANELKAAIDHFVYPTWEDMVTREVAREQPINISGLTINQLVGGLAGGGGGGGVFPNH</sequence>
<dbReference type="AlphaFoldDB" id="A0A1B7P0Y6"/>
<feature type="region of interest" description="Disordered" evidence="1">
    <location>
        <begin position="136"/>
        <end position="198"/>
    </location>
</feature>
<proteinExistence type="predicted"/>